<dbReference type="Proteomes" id="UP001055879">
    <property type="component" value="Linkage Group LG12"/>
</dbReference>
<keyword evidence="2" id="KW-1185">Reference proteome</keyword>
<name>A0ACB8YJ46_ARCLA</name>
<reference evidence="1 2" key="2">
    <citation type="journal article" date="2022" name="Mol. Ecol. Resour.">
        <title>The genomes of chicory, endive, great burdock and yacon provide insights into Asteraceae paleo-polyploidization history and plant inulin production.</title>
        <authorList>
            <person name="Fan W."/>
            <person name="Wang S."/>
            <person name="Wang H."/>
            <person name="Wang A."/>
            <person name="Jiang F."/>
            <person name="Liu H."/>
            <person name="Zhao H."/>
            <person name="Xu D."/>
            <person name="Zhang Y."/>
        </authorList>
    </citation>
    <scope>NUCLEOTIDE SEQUENCE [LARGE SCALE GENOMIC DNA]</scope>
    <source>
        <strain evidence="2">cv. Niubang</strain>
    </source>
</reference>
<evidence type="ECO:0000313" key="1">
    <source>
        <dbReference type="EMBL" id="KAI3685762.1"/>
    </source>
</evidence>
<dbReference type="EMBL" id="CM042058">
    <property type="protein sequence ID" value="KAI3685762.1"/>
    <property type="molecule type" value="Genomic_DNA"/>
</dbReference>
<proteinExistence type="predicted"/>
<comment type="caution">
    <text evidence="1">The sequence shown here is derived from an EMBL/GenBank/DDBJ whole genome shotgun (WGS) entry which is preliminary data.</text>
</comment>
<sequence length="196" mass="22112">MESLKEETERSLKLLDQCSAILISLLNFGKKLDQLRKFDPKADDGIFLGYSSISKAYRVFNKRRQSVEETSHVTFDETRSANSKPITDNEKLNAWMFSNYRKTELFFSNHQHSDPPAADDDPNIIPPSAESNSWVSAEPLNTLLPSDLPLSENLSDNNRLSTTQQLIADEPQKYSSVNIPIVDPTSELSDHAPAQR</sequence>
<gene>
    <name evidence="1" type="ORF">L6452_35020</name>
</gene>
<evidence type="ECO:0000313" key="2">
    <source>
        <dbReference type="Proteomes" id="UP001055879"/>
    </source>
</evidence>
<protein>
    <submittedName>
        <fullName evidence="1">Uncharacterized protein</fullName>
    </submittedName>
</protein>
<organism evidence="1 2">
    <name type="scientific">Arctium lappa</name>
    <name type="common">Greater burdock</name>
    <name type="synonym">Lappa major</name>
    <dbReference type="NCBI Taxonomy" id="4217"/>
    <lineage>
        <taxon>Eukaryota</taxon>
        <taxon>Viridiplantae</taxon>
        <taxon>Streptophyta</taxon>
        <taxon>Embryophyta</taxon>
        <taxon>Tracheophyta</taxon>
        <taxon>Spermatophyta</taxon>
        <taxon>Magnoliopsida</taxon>
        <taxon>eudicotyledons</taxon>
        <taxon>Gunneridae</taxon>
        <taxon>Pentapetalae</taxon>
        <taxon>asterids</taxon>
        <taxon>campanulids</taxon>
        <taxon>Asterales</taxon>
        <taxon>Asteraceae</taxon>
        <taxon>Carduoideae</taxon>
        <taxon>Cardueae</taxon>
        <taxon>Arctiinae</taxon>
        <taxon>Arctium</taxon>
    </lineage>
</organism>
<reference evidence="2" key="1">
    <citation type="journal article" date="2022" name="Mol. Ecol. Resour.">
        <title>The genomes of chicory, endive, great burdock and yacon provide insights into Asteraceae palaeo-polyploidization history and plant inulin production.</title>
        <authorList>
            <person name="Fan W."/>
            <person name="Wang S."/>
            <person name="Wang H."/>
            <person name="Wang A."/>
            <person name="Jiang F."/>
            <person name="Liu H."/>
            <person name="Zhao H."/>
            <person name="Xu D."/>
            <person name="Zhang Y."/>
        </authorList>
    </citation>
    <scope>NUCLEOTIDE SEQUENCE [LARGE SCALE GENOMIC DNA]</scope>
    <source>
        <strain evidence="2">cv. Niubang</strain>
    </source>
</reference>
<accession>A0ACB8YJ46</accession>